<dbReference type="PANTHER" id="PTHR13220">
    <property type="entry name" value="TIMELESS INTERACTING-RELATED"/>
    <property type="match status" value="1"/>
</dbReference>
<comment type="caution">
    <text evidence="9">The sequence shown here is derived from an EMBL/GenBank/DDBJ whole genome shotgun (WGS) entry which is preliminary data.</text>
</comment>
<organism evidence="9 10">
    <name type="scientific">Clathrus columnatus</name>
    <dbReference type="NCBI Taxonomy" id="1419009"/>
    <lineage>
        <taxon>Eukaryota</taxon>
        <taxon>Fungi</taxon>
        <taxon>Dikarya</taxon>
        <taxon>Basidiomycota</taxon>
        <taxon>Agaricomycotina</taxon>
        <taxon>Agaricomycetes</taxon>
        <taxon>Phallomycetidae</taxon>
        <taxon>Phallales</taxon>
        <taxon>Clathraceae</taxon>
        <taxon>Clathrus</taxon>
    </lineage>
</organism>
<protein>
    <recommendedName>
        <fullName evidence="6">Chromosome segregation in meiosis protein</fullName>
    </recommendedName>
</protein>
<evidence type="ECO:0000256" key="1">
    <source>
        <dbReference type="ARBA" id="ARBA00004123"/>
    </source>
</evidence>
<feature type="compositionally biased region" description="Acidic residues" evidence="7">
    <location>
        <begin position="29"/>
        <end position="38"/>
    </location>
</feature>
<keyword evidence="10" id="KW-1185">Reference proteome</keyword>
<evidence type="ECO:0000256" key="4">
    <source>
        <dbReference type="ARBA" id="ARBA00023242"/>
    </source>
</evidence>
<dbReference type="InterPro" id="IPR012923">
    <property type="entry name" value="Csm3"/>
</dbReference>
<dbReference type="GO" id="GO:0031297">
    <property type="term" value="P:replication fork processing"/>
    <property type="evidence" value="ECO:0007669"/>
    <property type="project" value="UniProtKB-UniRule"/>
</dbReference>
<evidence type="ECO:0000256" key="6">
    <source>
        <dbReference type="RuleBase" id="RU366049"/>
    </source>
</evidence>
<evidence type="ECO:0000256" key="7">
    <source>
        <dbReference type="SAM" id="MobiDB-lite"/>
    </source>
</evidence>
<feature type="compositionally biased region" description="Polar residues" evidence="7">
    <location>
        <begin position="44"/>
        <end position="63"/>
    </location>
</feature>
<feature type="region of interest" description="Disordered" evidence="7">
    <location>
        <begin position="369"/>
        <end position="394"/>
    </location>
</feature>
<name>A0AAV5AG10_9AGAM</name>
<feature type="domain" description="Chromosome segregation in meiosis protein 3" evidence="8">
    <location>
        <begin position="140"/>
        <end position="220"/>
    </location>
</feature>
<gene>
    <name evidence="9" type="ORF">Clacol_006350</name>
</gene>
<evidence type="ECO:0000256" key="2">
    <source>
        <dbReference type="ARBA" id="ARBA00006075"/>
    </source>
</evidence>
<dbReference type="Pfam" id="PF07962">
    <property type="entry name" value="Swi3"/>
    <property type="match status" value="1"/>
</dbReference>
<reference evidence="9" key="1">
    <citation type="submission" date="2021-10" db="EMBL/GenBank/DDBJ databases">
        <title>De novo Genome Assembly of Clathrus columnatus (Basidiomycota, Fungi) Using Illumina and Nanopore Sequence Data.</title>
        <authorList>
            <person name="Ogiso-Tanaka E."/>
            <person name="Itagaki H."/>
            <person name="Hosoya T."/>
            <person name="Hosaka K."/>
        </authorList>
    </citation>
    <scope>NUCLEOTIDE SEQUENCE</scope>
    <source>
        <strain evidence="9">MO-923</strain>
    </source>
</reference>
<dbReference type="GO" id="GO:0006974">
    <property type="term" value="P:DNA damage response"/>
    <property type="evidence" value="ECO:0007669"/>
    <property type="project" value="UniProtKB-KW"/>
</dbReference>
<comment type="subcellular location">
    <subcellularLocation>
        <location evidence="1 6">Nucleus</location>
    </subcellularLocation>
</comment>
<dbReference type="GO" id="GO:0043111">
    <property type="term" value="P:replication fork arrest"/>
    <property type="evidence" value="ECO:0007669"/>
    <property type="project" value="TreeGrafter"/>
</dbReference>
<dbReference type="GO" id="GO:0031298">
    <property type="term" value="C:replication fork protection complex"/>
    <property type="evidence" value="ECO:0007669"/>
    <property type="project" value="TreeGrafter"/>
</dbReference>
<dbReference type="GO" id="GO:0000076">
    <property type="term" value="P:DNA replication checkpoint signaling"/>
    <property type="evidence" value="ECO:0007669"/>
    <property type="project" value="UniProtKB-UniRule"/>
</dbReference>
<keyword evidence="3 6" id="KW-0227">DNA damage</keyword>
<evidence type="ECO:0000256" key="5">
    <source>
        <dbReference type="ARBA" id="ARBA00023306"/>
    </source>
</evidence>
<comment type="function">
    <text evidence="6">Plays an important role in the control of DNA replication and the maintenance of replication fork stability.</text>
</comment>
<keyword evidence="5 6" id="KW-0131">Cell cycle</keyword>
<dbReference type="AlphaFoldDB" id="A0AAV5AG10"/>
<dbReference type="InterPro" id="IPR040038">
    <property type="entry name" value="TIPIN/Csm3/Swi3"/>
</dbReference>
<feature type="compositionally biased region" description="Polar residues" evidence="7">
    <location>
        <begin position="112"/>
        <end position="124"/>
    </location>
</feature>
<dbReference type="GO" id="GO:0003677">
    <property type="term" value="F:DNA binding"/>
    <property type="evidence" value="ECO:0007669"/>
    <property type="project" value="TreeGrafter"/>
</dbReference>
<dbReference type="EMBL" id="BPWL01000007">
    <property type="protein sequence ID" value="GJJ12109.1"/>
    <property type="molecule type" value="Genomic_DNA"/>
</dbReference>
<evidence type="ECO:0000313" key="10">
    <source>
        <dbReference type="Proteomes" id="UP001050691"/>
    </source>
</evidence>
<evidence type="ECO:0000313" key="9">
    <source>
        <dbReference type="EMBL" id="GJJ12109.1"/>
    </source>
</evidence>
<dbReference type="PANTHER" id="PTHR13220:SF11">
    <property type="entry name" value="TIMELESS-INTERACTING PROTEIN"/>
    <property type="match status" value="1"/>
</dbReference>
<accession>A0AAV5AG10</accession>
<feature type="compositionally biased region" description="Basic and acidic residues" evidence="7">
    <location>
        <begin position="223"/>
        <end position="232"/>
    </location>
</feature>
<feature type="compositionally biased region" description="Basic and acidic residues" evidence="7">
    <location>
        <begin position="125"/>
        <end position="145"/>
    </location>
</feature>
<feature type="region of interest" description="Disordered" evidence="7">
    <location>
        <begin position="107"/>
        <end position="145"/>
    </location>
</feature>
<comment type="similarity">
    <text evidence="2 6">Belongs to the CSM3 family.</text>
</comment>
<proteinExistence type="inferred from homology"/>
<feature type="region of interest" description="Disordered" evidence="7">
    <location>
        <begin position="1"/>
        <end position="72"/>
    </location>
</feature>
<evidence type="ECO:0000256" key="3">
    <source>
        <dbReference type="ARBA" id="ARBA00022763"/>
    </source>
</evidence>
<feature type="compositionally biased region" description="Low complexity" evidence="7">
    <location>
        <begin position="245"/>
        <end position="256"/>
    </location>
</feature>
<keyword evidence="4 6" id="KW-0539">Nucleus</keyword>
<sequence length="394" mass="44192">MSLEEDIWSEPLTEGPTVRTFNNQPLFIPDEDDDDIQDVIDPQTHSQSTAALTQVTPSANTSEVHLETGGKAVPDNDRLDAIFDEDVFADIDKPIDLEDMQRRAQAKLASTRPLTKSQPVTTTESTHKNDERKQRRPIPKLDEERLLGPDGFPCLLKEYKTFKVSGKGRELQDLERLFRIYHAWTHRLFPKYQFQDTVERVEKLCRSRRMAVNLRVWRDSAHGIASDQREDESASESEAPGITTNSAQSEAESNSSVNRTRSESRAPSVPSSATDIHDMDLDAILQEEEDLMREMNGGNFSTSKQYQVTETLAGDDEEALWTAAERALAVPQPLLSMSMGEADDDDMWDIADQIQKPTAIQNTVVPSEPALAPAVENDDDGLPTLGGDWDDMYE</sequence>
<evidence type="ECO:0000259" key="8">
    <source>
        <dbReference type="Pfam" id="PF07962"/>
    </source>
</evidence>
<feature type="region of interest" description="Disordered" evidence="7">
    <location>
        <begin position="223"/>
        <end position="279"/>
    </location>
</feature>
<dbReference type="Proteomes" id="UP001050691">
    <property type="component" value="Unassembled WGS sequence"/>
</dbReference>